<accession>A0ABY6HXF6</accession>
<sequence length="227" mass="26830">MQDQEKIISRLRTLMNEIQRSKIEQFTELIEKANNLVLEIFGEQYKPFSITNRQKFTHEDSPSAKYMKEMYWLQTNRPNLIDFLRNFISELESKQRIYIMHEEASEMQELVEKAVKQLRFIPKYFYVNETPRKSVIDRLKSKNDIGFIIFVISPNLNSGSTLGKNLFFDLGYLAGKLTLEKVMVLYHDTESVDIPSDLQQSLYCPFDDNWEAKLKEKLKLCGYSILE</sequence>
<feature type="coiled-coil region" evidence="1">
    <location>
        <begin position="1"/>
        <end position="36"/>
    </location>
</feature>
<dbReference type="Pfam" id="PF10137">
    <property type="entry name" value="CAP12-PCTIR_TIR"/>
    <property type="match status" value="1"/>
</dbReference>
<proteinExistence type="predicted"/>
<dbReference type="EMBL" id="CP104013">
    <property type="protein sequence ID" value="UYP47032.1"/>
    <property type="molecule type" value="Genomic_DNA"/>
</dbReference>
<evidence type="ECO:0000313" key="4">
    <source>
        <dbReference type="Proteomes" id="UP001208689"/>
    </source>
</evidence>
<name>A0ABY6HXF6_9ARCH</name>
<dbReference type="InterPro" id="IPR019302">
    <property type="entry name" value="CAP12/PCTIR_TIR_dom"/>
</dbReference>
<feature type="domain" description="CD-NTase-associated protein 12/Pycsar effector protein TIR" evidence="2">
    <location>
        <begin position="96"/>
        <end position="207"/>
    </location>
</feature>
<evidence type="ECO:0000256" key="1">
    <source>
        <dbReference type="SAM" id="Coils"/>
    </source>
</evidence>
<evidence type="ECO:0000259" key="2">
    <source>
        <dbReference type="Pfam" id="PF10137"/>
    </source>
</evidence>
<protein>
    <recommendedName>
        <fullName evidence="2">CD-NTase-associated protein 12/Pycsar effector protein TIR domain-containing protein</fullName>
    </recommendedName>
</protein>
<dbReference type="Proteomes" id="UP001208689">
    <property type="component" value="Chromosome"/>
</dbReference>
<reference evidence="3" key="1">
    <citation type="submission" date="2022-09" db="EMBL/GenBank/DDBJ databases">
        <title>Actin cytoskeleton and complex cell architecture in an #Asgard archaeon.</title>
        <authorList>
            <person name="Ponce Toledo R.I."/>
            <person name="Schleper C."/>
            <person name="Rodrigues Oliveira T."/>
            <person name="Wollweber F."/>
            <person name="Xu J."/>
            <person name="Rittmann S."/>
            <person name="Klingl A."/>
            <person name="Pilhofer M."/>
        </authorList>
    </citation>
    <scope>NUCLEOTIDE SEQUENCE</scope>
    <source>
        <strain evidence="3">B-35</strain>
    </source>
</reference>
<organism evidence="3 4">
    <name type="scientific">Candidatus Lokiarchaeum ossiferum</name>
    <dbReference type="NCBI Taxonomy" id="2951803"/>
    <lineage>
        <taxon>Archaea</taxon>
        <taxon>Promethearchaeati</taxon>
        <taxon>Promethearchaeota</taxon>
        <taxon>Promethearchaeia</taxon>
        <taxon>Promethearchaeales</taxon>
        <taxon>Promethearchaeaceae</taxon>
        <taxon>Candidatus Lokiarchaeum</taxon>
    </lineage>
</organism>
<gene>
    <name evidence="3" type="ORF">NEF87_003317</name>
</gene>
<evidence type="ECO:0000313" key="3">
    <source>
        <dbReference type="EMBL" id="UYP47032.1"/>
    </source>
</evidence>
<keyword evidence="4" id="KW-1185">Reference proteome</keyword>
<keyword evidence="1" id="KW-0175">Coiled coil</keyword>